<dbReference type="InterPro" id="IPR026444">
    <property type="entry name" value="Secre_tail"/>
</dbReference>
<reference evidence="4 5" key="1">
    <citation type="submission" date="2024-04" db="EMBL/GenBank/DDBJ databases">
        <title>draft genome sequnece of Flavobacterium buctense JCM 30750.</title>
        <authorList>
            <person name="Kim D.-U."/>
        </authorList>
    </citation>
    <scope>NUCLEOTIDE SEQUENCE [LARGE SCALE GENOMIC DNA]</scope>
    <source>
        <strain evidence="4 5">JCM 30750</strain>
    </source>
</reference>
<protein>
    <submittedName>
        <fullName evidence="4">T9SS type A sorting domain-containing protein</fullName>
    </submittedName>
</protein>
<feature type="chain" id="PRO_5045058845" evidence="2">
    <location>
        <begin position="23"/>
        <end position="891"/>
    </location>
</feature>
<sequence>MKRILLAMSLLLCSFITSTVYSQCPSDNAGNVPYNDGWGASDNGGNGFNTWTRNLTSGDGSRNGFFIGNSNSNGDGGPSSIGSSCWALYANNSQTASATRAFSNTLNIGGTLSFGMDNGWIDNGAVVGFGIQNAAGENLVEFYYIGGQNKYKINDNSNQTDTAFDFTDDGLTFVFSRTDANNYSLVVTRLANNQVVTLNGALKSPSGGKVPAQVRFFNFNAGGGNTRNAFFNNLSITDNPTATASNVTGCAGSAITLVGSGLPAGGTGIYSIANPYTGPSTTYTYTYTAPNGCSTTSAEATVTIIPLVTPTVSLTSSDLDNTFAYGTSVTFTASAGNLGGGTASYDFKVNGTSVQNGASNSYVVNNLANGNQVSVSITVTGGTCLSTATADSNVITNTVTGAYLSSITNYCGQTLPVIGTRIKCSVPAGVVGVLGYRFKITNNVTNAFTTVDTSVASFNMTMASGFSYGTSYTIQVAVLVNGLEHPYSAGCVITTPSIPINQPTTLCGQTLDALNTRIFASAVSGSQLYRWRVALSTAPTTYFFHTTTASSFRLTNVAGLNVTFGKTYLVAVQSEVLVNGVLTVSDYSSIPCSVSTPSISSVSLSANQCGGTLEGILDGIFVNSVPNAVSYTYRVRKVGTTSDYDYTSNFTSFKLSDVPGLSLTHESFYEVSVSVKIVIDGVTYDSPFSEPCTIGTPLFPSVGLQESQCSDGAEPIAGPYQVSSMSEAIYCDFVSGASYEFVLQKSVEGELVGSPIVVPRSSNFFTLNMVPGIESGVAYVVYVRLVYYGNGPEGKDCLIATPSTMRIVAAGFEAKAYPNPFANNFLIDLTTESASPVSIKVYDMVGRLVDSRESKASNLNSLAIGDQYPSGVYNVVVTQDEEVRALRVVKR</sequence>
<gene>
    <name evidence="4" type="ORF">WMW71_08015</name>
</gene>
<feature type="domain" description="Secretion system C-terminal sorting" evidence="3">
    <location>
        <begin position="817"/>
        <end position="882"/>
    </location>
</feature>
<dbReference type="Proteomes" id="UP001491349">
    <property type="component" value="Unassembled WGS sequence"/>
</dbReference>
<organism evidence="4 5">
    <name type="scientific">Flavobacterium buctense</name>
    <dbReference type="NCBI Taxonomy" id="1648146"/>
    <lineage>
        <taxon>Bacteria</taxon>
        <taxon>Pseudomonadati</taxon>
        <taxon>Bacteroidota</taxon>
        <taxon>Flavobacteriia</taxon>
        <taxon>Flavobacteriales</taxon>
        <taxon>Flavobacteriaceae</taxon>
        <taxon>Flavobacterium</taxon>
    </lineage>
</organism>
<accession>A0ABU9E0U7</accession>
<evidence type="ECO:0000313" key="4">
    <source>
        <dbReference type="EMBL" id="MEK8180284.1"/>
    </source>
</evidence>
<dbReference type="NCBIfam" id="TIGR04183">
    <property type="entry name" value="Por_Secre_tail"/>
    <property type="match status" value="1"/>
</dbReference>
<keyword evidence="1 2" id="KW-0732">Signal</keyword>
<proteinExistence type="predicted"/>
<dbReference type="Pfam" id="PF18962">
    <property type="entry name" value="Por_Secre_tail"/>
    <property type="match status" value="1"/>
</dbReference>
<comment type="caution">
    <text evidence="4">The sequence shown here is derived from an EMBL/GenBank/DDBJ whole genome shotgun (WGS) entry which is preliminary data.</text>
</comment>
<evidence type="ECO:0000313" key="5">
    <source>
        <dbReference type="Proteomes" id="UP001491349"/>
    </source>
</evidence>
<keyword evidence="5" id="KW-1185">Reference proteome</keyword>
<evidence type="ECO:0000256" key="2">
    <source>
        <dbReference type="SAM" id="SignalP"/>
    </source>
</evidence>
<dbReference type="EMBL" id="JBBPCB010000004">
    <property type="protein sequence ID" value="MEK8180284.1"/>
    <property type="molecule type" value="Genomic_DNA"/>
</dbReference>
<evidence type="ECO:0000259" key="3">
    <source>
        <dbReference type="Pfam" id="PF18962"/>
    </source>
</evidence>
<name>A0ABU9E0U7_9FLAO</name>
<dbReference type="RefSeq" id="WP_341432129.1">
    <property type="nucleotide sequence ID" value="NZ_JBBPCB010000004.1"/>
</dbReference>
<evidence type="ECO:0000256" key="1">
    <source>
        <dbReference type="ARBA" id="ARBA00022729"/>
    </source>
</evidence>
<feature type="signal peptide" evidence="2">
    <location>
        <begin position="1"/>
        <end position="22"/>
    </location>
</feature>